<dbReference type="Pfam" id="PF03466">
    <property type="entry name" value="LysR_substrate"/>
    <property type="match status" value="1"/>
</dbReference>
<evidence type="ECO:0000256" key="4">
    <source>
        <dbReference type="ARBA" id="ARBA00023163"/>
    </source>
</evidence>
<dbReference type="PRINTS" id="PR00039">
    <property type="entry name" value="HTHLYSR"/>
</dbReference>
<evidence type="ECO:0000313" key="6">
    <source>
        <dbReference type="EMBL" id="KAF1018435.1"/>
    </source>
</evidence>
<evidence type="ECO:0000256" key="1">
    <source>
        <dbReference type="ARBA" id="ARBA00009437"/>
    </source>
</evidence>
<evidence type="ECO:0000259" key="5">
    <source>
        <dbReference type="PROSITE" id="PS50931"/>
    </source>
</evidence>
<dbReference type="Gene3D" id="1.10.10.10">
    <property type="entry name" value="Winged helix-like DNA-binding domain superfamily/Winged helix DNA-binding domain"/>
    <property type="match status" value="1"/>
</dbReference>
<reference evidence="7" key="1">
    <citation type="journal article" date="2020" name="MBio">
        <title>Horizontal gene transfer to a defensive symbiont with a reduced genome amongst a multipartite beetle microbiome.</title>
        <authorList>
            <person name="Waterworth S.C."/>
            <person name="Florez L.V."/>
            <person name="Rees E.R."/>
            <person name="Hertweck C."/>
            <person name="Kaltenpoth M."/>
            <person name="Kwan J.C."/>
        </authorList>
    </citation>
    <scope>NUCLEOTIDE SEQUENCE [LARGE SCALE GENOMIC DNA]</scope>
</reference>
<dbReference type="InterPro" id="IPR036388">
    <property type="entry name" value="WH-like_DNA-bd_sf"/>
</dbReference>
<dbReference type="AlphaFoldDB" id="A0A7V8FKU1"/>
<keyword evidence="4" id="KW-0804">Transcription</keyword>
<accession>A0A7V8FKU1</accession>
<dbReference type="SUPFAM" id="SSF46785">
    <property type="entry name" value="Winged helix' DNA-binding domain"/>
    <property type="match status" value="1"/>
</dbReference>
<dbReference type="Gene3D" id="3.40.190.290">
    <property type="match status" value="1"/>
</dbReference>
<evidence type="ECO:0000256" key="3">
    <source>
        <dbReference type="ARBA" id="ARBA00023125"/>
    </source>
</evidence>
<keyword evidence="3" id="KW-0238">DNA-binding</keyword>
<dbReference type="InterPro" id="IPR000847">
    <property type="entry name" value="LysR_HTH_N"/>
</dbReference>
<dbReference type="EMBL" id="WNDQ01000086">
    <property type="protein sequence ID" value="KAF1018435.1"/>
    <property type="molecule type" value="Genomic_DNA"/>
</dbReference>
<dbReference type="GO" id="GO:0003677">
    <property type="term" value="F:DNA binding"/>
    <property type="evidence" value="ECO:0007669"/>
    <property type="project" value="UniProtKB-KW"/>
</dbReference>
<feature type="domain" description="HTH lysR-type" evidence="5">
    <location>
        <begin position="1"/>
        <end position="58"/>
    </location>
</feature>
<dbReference type="InterPro" id="IPR050950">
    <property type="entry name" value="HTH-type_LysR_regulators"/>
</dbReference>
<dbReference type="PROSITE" id="PS50931">
    <property type="entry name" value="HTH_LYSR"/>
    <property type="match status" value="1"/>
</dbReference>
<evidence type="ECO:0000256" key="2">
    <source>
        <dbReference type="ARBA" id="ARBA00023015"/>
    </source>
</evidence>
<dbReference type="GO" id="GO:0003700">
    <property type="term" value="F:DNA-binding transcription factor activity"/>
    <property type="evidence" value="ECO:0007669"/>
    <property type="project" value="InterPro"/>
</dbReference>
<dbReference type="GO" id="GO:0005829">
    <property type="term" value="C:cytosol"/>
    <property type="evidence" value="ECO:0007669"/>
    <property type="project" value="TreeGrafter"/>
</dbReference>
<sequence length="297" mass="32959">MDISSLKYFVAIAEAGSFSRAAAVLYMTQPSLSRQVQLLEEEFGQRLLERHGRGVRLTESGAAMLAHARTILEATEQARSDMLERQHNPRGRLVVSLPHRVAQVITPDLVEQFHAKYPDAGITVTEGLSVRLREALIAGRADLAVLFDPAPSPQIHQEILVREDMVLISKRPLPQRVRLSDLADRQLVMPSAPNAIRRLLEEHTGPRGIALQFVAEVDSVHTVLRLVARGVADSIVPASAPRQWGLMDRLNIAEIHAPAIRNRLVLATPTARTHTRLTTFGTELLRDLIQRHFGPGE</sequence>
<comment type="similarity">
    <text evidence="1">Belongs to the LysR transcriptional regulatory family.</text>
</comment>
<dbReference type="Proteomes" id="UP000461670">
    <property type="component" value="Unassembled WGS sequence"/>
</dbReference>
<comment type="caution">
    <text evidence="6">The sequence shown here is derived from an EMBL/GenBank/DDBJ whole genome shotgun (WGS) entry which is preliminary data.</text>
</comment>
<gene>
    <name evidence="6" type="primary">cynR_9</name>
    <name evidence="6" type="ORF">GAK30_03672</name>
</gene>
<dbReference type="InterPro" id="IPR005119">
    <property type="entry name" value="LysR_subst-bd"/>
</dbReference>
<name>A0A7V8FKU1_9BURK</name>
<keyword evidence="2" id="KW-0805">Transcription regulation</keyword>
<dbReference type="Pfam" id="PF00126">
    <property type="entry name" value="HTH_1"/>
    <property type="match status" value="1"/>
</dbReference>
<proteinExistence type="inferred from homology"/>
<protein>
    <submittedName>
        <fullName evidence="6">HTH-type transcriptional regulator CynR</fullName>
    </submittedName>
</protein>
<dbReference type="FunFam" id="1.10.10.10:FF:000001">
    <property type="entry name" value="LysR family transcriptional regulator"/>
    <property type="match status" value="1"/>
</dbReference>
<dbReference type="InterPro" id="IPR036390">
    <property type="entry name" value="WH_DNA-bd_sf"/>
</dbReference>
<dbReference type="SUPFAM" id="SSF53850">
    <property type="entry name" value="Periplasmic binding protein-like II"/>
    <property type="match status" value="1"/>
</dbReference>
<dbReference type="PANTHER" id="PTHR30419">
    <property type="entry name" value="HTH-TYPE TRANSCRIPTIONAL REGULATOR YBHD"/>
    <property type="match status" value="1"/>
</dbReference>
<evidence type="ECO:0000313" key="7">
    <source>
        <dbReference type="Proteomes" id="UP000461670"/>
    </source>
</evidence>
<organism evidence="6 7">
    <name type="scientific">Paracidovorax wautersii</name>
    <dbReference type="NCBI Taxonomy" id="1177982"/>
    <lineage>
        <taxon>Bacteria</taxon>
        <taxon>Pseudomonadati</taxon>
        <taxon>Pseudomonadota</taxon>
        <taxon>Betaproteobacteria</taxon>
        <taxon>Burkholderiales</taxon>
        <taxon>Comamonadaceae</taxon>
        <taxon>Paracidovorax</taxon>
    </lineage>
</organism>